<dbReference type="InterPro" id="IPR050517">
    <property type="entry name" value="DDR_Repair_Kinase"/>
</dbReference>
<name>A0A2G2V5J6_CAPBA</name>
<gene>
    <name evidence="1" type="ORF">CQW23_32210</name>
</gene>
<dbReference type="SUPFAM" id="SSF48371">
    <property type="entry name" value="ARM repeat"/>
    <property type="match status" value="1"/>
</dbReference>
<dbReference type="GO" id="GO:0004674">
    <property type="term" value="F:protein serine/threonine kinase activity"/>
    <property type="evidence" value="ECO:0007669"/>
    <property type="project" value="TreeGrafter"/>
</dbReference>
<dbReference type="GO" id="GO:0005737">
    <property type="term" value="C:cytoplasm"/>
    <property type="evidence" value="ECO:0007669"/>
    <property type="project" value="TreeGrafter"/>
</dbReference>
<dbReference type="GO" id="GO:0031929">
    <property type="term" value="P:TOR signaling"/>
    <property type="evidence" value="ECO:0007669"/>
    <property type="project" value="TreeGrafter"/>
</dbReference>
<keyword evidence="1" id="KW-0418">Kinase</keyword>
<evidence type="ECO:0000313" key="2">
    <source>
        <dbReference type="Proteomes" id="UP000224567"/>
    </source>
</evidence>
<dbReference type="GO" id="GO:0005634">
    <property type="term" value="C:nucleus"/>
    <property type="evidence" value="ECO:0007669"/>
    <property type="project" value="TreeGrafter"/>
</dbReference>
<dbReference type="GO" id="GO:0016242">
    <property type="term" value="P:negative regulation of macroautophagy"/>
    <property type="evidence" value="ECO:0007669"/>
    <property type="project" value="TreeGrafter"/>
</dbReference>
<dbReference type="GO" id="GO:0031932">
    <property type="term" value="C:TORC2 complex"/>
    <property type="evidence" value="ECO:0007669"/>
    <property type="project" value="TreeGrafter"/>
</dbReference>
<accession>A0A2G2V5J6</accession>
<reference evidence="2" key="2">
    <citation type="journal article" date="2017" name="J. Anim. Genet.">
        <title>Multiple reference genome sequences of hot pepper reveal the massive evolution of plant disease resistance genes by retroduplication.</title>
        <authorList>
            <person name="Kim S."/>
            <person name="Park J."/>
            <person name="Yeom S.-I."/>
            <person name="Kim Y.-M."/>
            <person name="Seo E."/>
            <person name="Kim K.-T."/>
            <person name="Kim M.-S."/>
            <person name="Lee J.M."/>
            <person name="Cheong K."/>
            <person name="Shin H.-S."/>
            <person name="Kim S.-B."/>
            <person name="Han K."/>
            <person name="Lee J."/>
            <person name="Park M."/>
            <person name="Lee H.-A."/>
            <person name="Lee H.-Y."/>
            <person name="Lee Y."/>
            <person name="Oh S."/>
            <person name="Lee J.H."/>
            <person name="Choi E."/>
            <person name="Choi E."/>
            <person name="Lee S.E."/>
            <person name="Jeon J."/>
            <person name="Kim H."/>
            <person name="Choi G."/>
            <person name="Song H."/>
            <person name="Lee J."/>
            <person name="Lee S.-C."/>
            <person name="Kwon J.-K."/>
            <person name="Lee H.-Y."/>
            <person name="Koo N."/>
            <person name="Hong Y."/>
            <person name="Kim R.W."/>
            <person name="Kang W.-H."/>
            <person name="Huh J.H."/>
            <person name="Kang B.-C."/>
            <person name="Yang T.-J."/>
            <person name="Lee Y.-H."/>
            <person name="Bennetzen J.L."/>
            <person name="Choi D."/>
        </authorList>
    </citation>
    <scope>NUCLEOTIDE SEQUENCE [LARGE SCALE GENOMIC DNA]</scope>
    <source>
        <strain evidence="2">cv. PBC81</strain>
    </source>
</reference>
<sequence length="400" mass="45189">MSVAFETKRDPEILVLASKVLGHLDRSGGAMTEDEVKVALEWLRGERIEYRVFATVLILKEMAENASTVFSVHMPEFMHAIWVALRDPTLVVREKAIEALHAWLRIIKKHETRWSVQWNTGEFMMSRYKEVAEIVLRYLEHRDRLLCLSITSLLPRIVHFLRDRFVTNYLTICMNHILHILKIPAERASGFIALGEIAGALDGELTNYFPTITSHLRDTALACVGNIEKAMGPIMEPHLRGLLDSMFSSRLSLTLVEALEQITESILPLLPTIQNRLLKCISAILSRSHHLMPRQSASVSRGNITTVTPQVAELSGSTLVQLAFRTLALFNFEGHNLLVFARESVVVYLEDDDGATRKDAALCCCKLLTNSFLVISSTQFSLSRINCAIGKRRRRLVEEV</sequence>
<keyword evidence="2" id="KW-1185">Reference proteome</keyword>
<comment type="caution">
    <text evidence="1">The sequence shown here is derived from an EMBL/GenBank/DDBJ whole genome shotgun (WGS) entry which is preliminary data.</text>
</comment>
<dbReference type="Proteomes" id="UP000224567">
    <property type="component" value="Unassembled WGS sequence"/>
</dbReference>
<dbReference type="InterPro" id="IPR016024">
    <property type="entry name" value="ARM-type_fold"/>
</dbReference>
<keyword evidence="1" id="KW-0808">Transferase</keyword>
<dbReference type="InterPro" id="IPR011989">
    <property type="entry name" value="ARM-like"/>
</dbReference>
<proteinExistence type="predicted"/>
<dbReference type="GO" id="GO:0031931">
    <property type="term" value="C:TORC1 complex"/>
    <property type="evidence" value="ECO:0007669"/>
    <property type="project" value="TreeGrafter"/>
</dbReference>
<reference evidence="1 2" key="1">
    <citation type="journal article" date="2017" name="Genome Biol.">
        <title>New reference genome sequences of hot pepper reveal the massive evolution of plant disease-resistance genes by retroduplication.</title>
        <authorList>
            <person name="Kim S."/>
            <person name="Park J."/>
            <person name="Yeom S.I."/>
            <person name="Kim Y.M."/>
            <person name="Seo E."/>
            <person name="Kim K.T."/>
            <person name="Kim M.S."/>
            <person name="Lee J.M."/>
            <person name="Cheong K."/>
            <person name="Shin H.S."/>
            <person name="Kim S.B."/>
            <person name="Han K."/>
            <person name="Lee J."/>
            <person name="Park M."/>
            <person name="Lee H.A."/>
            <person name="Lee H.Y."/>
            <person name="Lee Y."/>
            <person name="Oh S."/>
            <person name="Lee J.H."/>
            <person name="Choi E."/>
            <person name="Choi E."/>
            <person name="Lee S.E."/>
            <person name="Jeon J."/>
            <person name="Kim H."/>
            <person name="Choi G."/>
            <person name="Song H."/>
            <person name="Lee J."/>
            <person name="Lee S.C."/>
            <person name="Kwon J.K."/>
            <person name="Lee H.Y."/>
            <person name="Koo N."/>
            <person name="Hong Y."/>
            <person name="Kim R.W."/>
            <person name="Kang W.H."/>
            <person name="Huh J.H."/>
            <person name="Kang B.C."/>
            <person name="Yang T.J."/>
            <person name="Lee Y.H."/>
            <person name="Bennetzen J.L."/>
            <person name="Choi D."/>
        </authorList>
    </citation>
    <scope>NUCLEOTIDE SEQUENCE [LARGE SCALE GENOMIC DNA]</scope>
    <source>
        <strain evidence="2">cv. PBC81</strain>
    </source>
</reference>
<dbReference type="EMBL" id="MLFT02000253">
    <property type="protein sequence ID" value="PHT28188.1"/>
    <property type="molecule type" value="Genomic_DNA"/>
</dbReference>
<dbReference type="STRING" id="33114.A0A2G2V5J6"/>
<organism evidence="1 2">
    <name type="scientific">Capsicum baccatum</name>
    <name type="common">Peruvian pepper</name>
    <dbReference type="NCBI Taxonomy" id="33114"/>
    <lineage>
        <taxon>Eukaryota</taxon>
        <taxon>Viridiplantae</taxon>
        <taxon>Streptophyta</taxon>
        <taxon>Embryophyta</taxon>
        <taxon>Tracheophyta</taxon>
        <taxon>Spermatophyta</taxon>
        <taxon>Magnoliopsida</taxon>
        <taxon>eudicotyledons</taxon>
        <taxon>Gunneridae</taxon>
        <taxon>Pentapetalae</taxon>
        <taxon>asterids</taxon>
        <taxon>lamiids</taxon>
        <taxon>Solanales</taxon>
        <taxon>Solanaceae</taxon>
        <taxon>Solanoideae</taxon>
        <taxon>Capsiceae</taxon>
        <taxon>Capsicum</taxon>
    </lineage>
</organism>
<dbReference type="PANTHER" id="PTHR11139:SF9">
    <property type="entry name" value="SERINE_THREONINE-PROTEIN KINASE MTOR"/>
    <property type="match status" value="1"/>
</dbReference>
<dbReference type="PANTHER" id="PTHR11139">
    <property type="entry name" value="ATAXIA TELANGIECTASIA MUTATED ATM -RELATED"/>
    <property type="match status" value="1"/>
</dbReference>
<dbReference type="Gene3D" id="1.25.10.10">
    <property type="entry name" value="Leucine-rich Repeat Variant"/>
    <property type="match status" value="1"/>
</dbReference>
<dbReference type="AlphaFoldDB" id="A0A2G2V5J6"/>
<dbReference type="OrthoDB" id="381190at2759"/>
<evidence type="ECO:0000313" key="1">
    <source>
        <dbReference type="EMBL" id="PHT28188.1"/>
    </source>
</evidence>
<protein>
    <submittedName>
        <fullName evidence="1">Serine/threonine-protein kinase TOR</fullName>
    </submittedName>
</protein>